<dbReference type="Proteomes" id="UP001500575">
    <property type="component" value="Unassembled WGS sequence"/>
</dbReference>
<keyword evidence="1" id="KW-0808">Transferase</keyword>
<comment type="caution">
    <text evidence="4">The sequence shown here is derived from an EMBL/GenBank/DDBJ whole genome shotgun (WGS) entry which is preliminary data.</text>
</comment>
<dbReference type="Pfam" id="PF00583">
    <property type="entry name" value="Acetyltransf_1"/>
    <property type="match status" value="1"/>
</dbReference>
<keyword evidence="2" id="KW-0012">Acyltransferase</keyword>
<evidence type="ECO:0000313" key="4">
    <source>
        <dbReference type="EMBL" id="GAA2129900.1"/>
    </source>
</evidence>
<dbReference type="RefSeq" id="WP_344304800.1">
    <property type="nucleotide sequence ID" value="NZ_BAAAQQ010000013.1"/>
</dbReference>
<organism evidence="4 5">
    <name type="scientific">Nocardioides bigeumensis</name>
    <dbReference type="NCBI Taxonomy" id="433657"/>
    <lineage>
        <taxon>Bacteria</taxon>
        <taxon>Bacillati</taxon>
        <taxon>Actinomycetota</taxon>
        <taxon>Actinomycetes</taxon>
        <taxon>Propionibacteriales</taxon>
        <taxon>Nocardioidaceae</taxon>
        <taxon>Nocardioides</taxon>
    </lineage>
</organism>
<dbReference type="PROSITE" id="PS51186">
    <property type="entry name" value="GNAT"/>
    <property type="match status" value="1"/>
</dbReference>
<dbReference type="Gene3D" id="3.40.630.30">
    <property type="match status" value="1"/>
</dbReference>
<evidence type="ECO:0000256" key="2">
    <source>
        <dbReference type="ARBA" id="ARBA00023315"/>
    </source>
</evidence>
<evidence type="ECO:0000259" key="3">
    <source>
        <dbReference type="PROSITE" id="PS51186"/>
    </source>
</evidence>
<evidence type="ECO:0000313" key="5">
    <source>
        <dbReference type="Proteomes" id="UP001500575"/>
    </source>
</evidence>
<protein>
    <submittedName>
        <fullName evidence="4">GNAT family N-acetyltransferase</fullName>
    </submittedName>
</protein>
<dbReference type="InterPro" id="IPR000182">
    <property type="entry name" value="GNAT_dom"/>
</dbReference>
<feature type="domain" description="N-acetyltransferase" evidence="3">
    <location>
        <begin position="11"/>
        <end position="164"/>
    </location>
</feature>
<gene>
    <name evidence="4" type="ORF">GCM10009843_31970</name>
</gene>
<evidence type="ECO:0000256" key="1">
    <source>
        <dbReference type="ARBA" id="ARBA00022679"/>
    </source>
</evidence>
<keyword evidence="5" id="KW-1185">Reference proteome</keyword>
<dbReference type="PANTHER" id="PTHR10545:SF29">
    <property type="entry name" value="GH14572P-RELATED"/>
    <property type="match status" value="1"/>
</dbReference>
<sequence length="165" mass="18410">MTAQPDASATITIRRANPEDAHDVRTLLLELATHENSADAVQASLEDWRRMLAERSVVVILAVAAGEPLGYVSGTRQLNLWQGRNIFAMDDLYVRPHVRDRGIGGMLMAALAEQVRPDQSLITWGVNQDNHAGKRFYGRLGATLRTKVVAAWRPDAYTRYLQDRA</sequence>
<dbReference type="InterPro" id="IPR051016">
    <property type="entry name" value="Diverse_Substrate_AcTransf"/>
</dbReference>
<dbReference type="CDD" id="cd04301">
    <property type="entry name" value="NAT_SF"/>
    <property type="match status" value="1"/>
</dbReference>
<dbReference type="InterPro" id="IPR016181">
    <property type="entry name" value="Acyl_CoA_acyltransferase"/>
</dbReference>
<proteinExistence type="predicted"/>
<accession>A0ABN2YND6</accession>
<dbReference type="SUPFAM" id="SSF55729">
    <property type="entry name" value="Acyl-CoA N-acyltransferases (Nat)"/>
    <property type="match status" value="1"/>
</dbReference>
<reference evidence="4 5" key="1">
    <citation type="journal article" date="2019" name="Int. J. Syst. Evol. Microbiol.">
        <title>The Global Catalogue of Microorganisms (GCM) 10K type strain sequencing project: providing services to taxonomists for standard genome sequencing and annotation.</title>
        <authorList>
            <consortium name="The Broad Institute Genomics Platform"/>
            <consortium name="The Broad Institute Genome Sequencing Center for Infectious Disease"/>
            <person name="Wu L."/>
            <person name="Ma J."/>
        </authorList>
    </citation>
    <scope>NUCLEOTIDE SEQUENCE [LARGE SCALE GENOMIC DNA]</scope>
    <source>
        <strain evidence="4 5">JCM 16021</strain>
    </source>
</reference>
<dbReference type="EMBL" id="BAAAQQ010000013">
    <property type="protein sequence ID" value="GAA2129900.1"/>
    <property type="molecule type" value="Genomic_DNA"/>
</dbReference>
<name>A0ABN2YND6_9ACTN</name>
<dbReference type="PANTHER" id="PTHR10545">
    <property type="entry name" value="DIAMINE N-ACETYLTRANSFERASE"/>
    <property type="match status" value="1"/>
</dbReference>